<accession>A0A0A9ERA4</accession>
<name>A0A0A9ERA4_ARUDO</name>
<organism evidence="2">
    <name type="scientific">Arundo donax</name>
    <name type="common">Giant reed</name>
    <name type="synonym">Donax arundinaceus</name>
    <dbReference type="NCBI Taxonomy" id="35708"/>
    <lineage>
        <taxon>Eukaryota</taxon>
        <taxon>Viridiplantae</taxon>
        <taxon>Streptophyta</taxon>
        <taxon>Embryophyta</taxon>
        <taxon>Tracheophyta</taxon>
        <taxon>Spermatophyta</taxon>
        <taxon>Magnoliopsida</taxon>
        <taxon>Liliopsida</taxon>
        <taxon>Poales</taxon>
        <taxon>Poaceae</taxon>
        <taxon>PACMAD clade</taxon>
        <taxon>Arundinoideae</taxon>
        <taxon>Arundineae</taxon>
        <taxon>Arundo</taxon>
    </lineage>
</organism>
<proteinExistence type="predicted"/>
<dbReference type="AlphaFoldDB" id="A0A0A9ERA4"/>
<sequence>MISLQHCHLPAIDAEAAARRPGASALPSRPSSPLIPIRRRRGSPSPSASPLLRGFPCCSASTRPATWPRRMGTAALLVVSLPDSLPTRPARSTASGMVVVPKGMGCRASGCRGAPTEFQCSALWHCARRAPCGTASKIAAQPWSSAKNAHAYTTSSTAG</sequence>
<reference evidence="2" key="2">
    <citation type="journal article" date="2015" name="Data Brief">
        <title>Shoot transcriptome of the giant reed, Arundo donax.</title>
        <authorList>
            <person name="Barrero R.A."/>
            <person name="Guerrero F.D."/>
            <person name="Moolhuijzen P."/>
            <person name="Goolsby J.A."/>
            <person name="Tidwell J."/>
            <person name="Bellgard S.E."/>
            <person name="Bellgard M.I."/>
        </authorList>
    </citation>
    <scope>NUCLEOTIDE SEQUENCE</scope>
    <source>
        <tissue evidence="2">Shoot tissue taken approximately 20 cm above the soil surface</tissue>
    </source>
</reference>
<feature type="compositionally biased region" description="Low complexity" evidence="1">
    <location>
        <begin position="19"/>
        <end position="36"/>
    </location>
</feature>
<feature type="region of interest" description="Disordered" evidence="1">
    <location>
        <begin position="18"/>
        <end position="49"/>
    </location>
</feature>
<evidence type="ECO:0000256" key="1">
    <source>
        <dbReference type="SAM" id="MobiDB-lite"/>
    </source>
</evidence>
<protein>
    <submittedName>
        <fullName evidence="2">Uncharacterized protein</fullName>
    </submittedName>
</protein>
<reference evidence="2" key="1">
    <citation type="submission" date="2014-09" db="EMBL/GenBank/DDBJ databases">
        <authorList>
            <person name="Magalhaes I.L.F."/>
            <person name="Oliveira U."/>
            <person name="Santos F.R."/>
            <person name="Vidigal T.H.D.A."/>
            <person name="Brescovit A.D."/>
            <person name="Santos A.J."/>
        </authorList>
    </citation>
    <scope>NUCLEOTIDE SEQUENCE</scope>
    <source>
        <tissue evidence="2">Shoot tissue taken approximately 20 cm above the soil surface</tissue>
    </source>
</reference>
<dbReference type="EMBL" id="GBRH01199343">
    <property type="protein sequence ID" value="JAD98552.1"/>
    <property type="molecule type" value="Transcribed_RNA"/>
</dbReference>
<evidence type="ECO:0000313" key="2">
    <source>
        <dbReference type="EMBL" id="JAD98552.1"/>
    </source>
</evidence>